<comment type="similarity">
    <text evidence="1">Belongs to the protein kinase superfamily. Alpha-type protein kinase family. ALPK subfamily.</text>
</comment>
<dbReference type="Pfam" id="PF02816">
    <property type="entry name" value="Alpha_kinase"/>
    <property type="match status" value="1"/>
</dbReference>
<dbReference type="Proteomes" id="UP001501920">
    <property type="component" value="Chromosome 16"/>
</dbReference>
<reference evidence="13 14" key="1">
    <citation type="submission" date="2020-10" db="EMBL/GenBank/DDBJ databases">
        <title>Pygocentrus nattereri (red-bellied piranha) genome, fPygNat1, primary haplotype.</title>
        <authorList>
            <person name="Myers G."/>
            <person name="Meyer A."/>
            <person name="Karagic N."/>
            <person name="Pippel M."/>
            <person name="Winkler S."/>
            <person name="Tracey A."/>
            <person name="Wood J."/>
            <person name="Formenti G."/>
            <person name="Howe K."/>
            <person name="Fedrigo O."/>
            <person name="Jarvis E.D."/>
        </authorList>
    </citation>
    <scope>NUCLEOTIDE SEQUENCE [LARGE SCALE GENOMIC DNA]</scope>
</reference>
<feature type="domain" description="Alpha-type protein kinase" evidence="12">
    <location>
        <begin position="1423"/>
        <end position="1655"/>
    </location>
</feature>
<keyword evidence="3" id="KW-0723">Serine/threonine-protein kinase</keyword>
<evidence type="ECO:0000256" key="6">
    <source>
        <dbReference type="ARBA" id="ARBA00023157"/>
    </source>
</evidence>
<dbReference type="GO" id="GO:0005524">
    <property type="term" value="F:ATP binding"/>
    <property type="evidence" value="ECO:0007669"/>
    <property type="project" value="InterPro"/>
</dbReference>
<evidence type="ECO:0000313" key="14">
    <source>
        <dbReference type="Proteomes" id="UP001501920"/>
    </source>
</evidence>
<dbReference type="SMART" id="SM00811">
    <property type="entry name" value="Alpha_kinase"/>
    <property type="match status" value="1"/>
</dbReference>
<feature type="compositionally biased region" description="Low complexity" evidence="10">
    <location>
        <begin position="1107"/>
        <end position="1117"/>
    </location>
</feature>
<dbReference type="STRING" id="42514.ENSPNAP00000017265"/>
<feature type="region of interest" description="Disordered" evidence="10">
    <location>
        <begin position="773"/>
        <end position="829"/>
    </location>
</feature>
<dbReference type="InterPro" id="IPR036179">
    <property type="entry name" value="Ig-like_dom_sf"/>
</dbReference>
<accession>A0A3B4D0Z4</accession>
<dbReference type="InterPro" id="IPR011009">
    <property type="entry name" value="Kinase-like_dom_sf"/>
</dbReference>
<feature type="region of interest" description="Disordered" evidence="10">
    <location>
        <begin position="1136"/>
        <end position="1187"/>
    </location>
</feature>
<reference evidence="13" key="3">
    <citation type="submission" date="2025-09" db="UniProtKB">
        <authorList>
            <consortium name="Ensembl"/>
        </authorList>
    </citation>
    <scope>IDENTIFICATION</scope>
</reference>
<evidence type="ECO:0000256" key="5">
    <source>
        <dbReference type="ARBA" id="ARBA00022777"/>
    </source>
</evidence>
<keyword evidence="6" id="KW-1015">Disulfide bond</keyword>
<dbReference type="PANTHER" id="PTHR47091">
    <property type="entry name" value="ALPHA-PROTEIN KINASE 2-RELATED"/>
    <property type="match status" value="1"/>
</dbReference>
<dbReference type="GeneTree" id="ENSGT00940000160524"/>
<dbReference type="SUPFAM" id="SSF48726">
    <property type="entry name" value="Immunoglobulin"/>
    <property type="match status" value="1"/>
</dbReference>
<feature type="compositionally biased region" description="Polar residues" evidence="10">
    <location>
        <begin position="773"/>
        <end position="786"/>
    </location>
</feature>
<dbReference type="SUPFAM" id="SSF56112">
    <property type="entry name" value="Protein kinase-like (PK-like)"/>
    <property type="match status" value="1"/>
</dbReference>
<evidence type="ECO:0000256" key="7">
    <source>
        <dbReference type="ARBA" id="ARBA00023319"/>
    </source>
</evidence>
<protein>
    <recommendedName>
        <fullName evidence="2">non-specific serine/threonine protein kinase</fullName>
        <ecNumber evidence="2">2.7.11.1</ecNumber>
    </recommendedName>
</protein>
<sequence>MTADQVNKGMPDDLLSSDTCTIQPPLVAETSVHEETSHALDQQTQTLHNISATMLIPNLDNIAEIQTTDIQEETERGNVLDLVLVQPPVQTFSMMTNRLNIAEGDEVNVGNLDLADVAQVGKDCASNSRFFTQASQEGSKDEVITVTSQPPTNLYSDPCDVSESITGPKGIMETAIPENAVSQDDVICDCGSTGISESQSLSKTILTGLPMIPEHHDAAAETMTQNSEQNCLDLNYQENKVLENSQSGENAISNKKEYMLTVDQSSSGHLNREYSTVGDMPDSYFETEDVQDVMTGVDSVDQGETVCNTDTESTDVIHADKEVSGIVGETVCNANHEISGITQETACHTESEINDSTKGSTFNSDPEVGEEMFSCITSITHESHAASITSKTAGEHIPNTDSETDDILGEIISQTNYKASGTTDETLHNSNIIEEAHTETVCNIGSEKSYIFGETVSDIATKTDHNCDYGMKDILAETNDTNPVPEVPVIQEPLYKLVVELNKPDTVCASPVLRPPVTQPSSIELNDNNLDGQRRALIFDQAIANPNAMQGDSLADSAANLLENVLTQTTQNLVTESSLDMVVSESCLLGDPVLDRSPALLLHQLEPKAFSRNDQVVDNTAENNSDTHLLFPGFLNTSIEIPQISEEAGTDLRLLDICSTPAAVQESSCRGMEDDLSNELWMDACQFLTIEEDKESIYDEWGHSPIPSPCRVSPNITKSLASSQGRGAVIGQLGDWELPPVERWSSSDSWASAFSDWFQTVSVFAEDRPLAATATSSSNPLDSQPQPCMAVQDTTEQQKDSPESCSTTGQMCLPTSSTEAEVDAQRRRVPRDEETLLQLAEKDMHLHDPVVGCACGPCLDTHAPHLDRHVPSERECLTRAKGVETPHTEESWSHACFYTQDPETSQGQSRFEDPEFIMPFAPVSIGTSFHHPFDLKAGQPSPKTSIKPSLTGNIDEIKGCLPTKIIGKVTSGQELSDDQFCTCSEKSSKQSSSGFGDSEESSSQETQTEIQNAGDISHELSKLILLTGQRFIVSEEKRVAYVTLDLDDVNFIKEVSDVNTEMPHKTPKTSSEGKTRSKHKEKITGQQLGTATKKQEKVQPEGHVANESLSSEALSSEPGTVTVIETIVITEKIMPKPQGKKKKKHGMAKPESEPLAEVENGARPKATKATCEGAAAKPAPKPGKVKEKPALPLISTLNTLSTGSPVNDSAMKCKGTEAIKANAGITSCGQASQSTGLPSVLDDDLIKRRRISGEKSEAVPIRARPQLPTIFRQKKEEEVGFKRAYSDVVKQKIQTPKEVVAVVHVVAEIQADPVPDDPQSISLWCQFSPLAAETSITWTKEGKVLSEKKRGRVTLSIVKACSKDLGMYCCNLTSRLGSVSTSDFHLTSEVLMELVIPSHDTPAERREVDGEVEDVQCAPLLFRGDILTDQYFGENQSASIVTEKAHFGEGMHRKAFRTTLRAGMLPVFNPGHPCVLKVHNAISYGTNNNEELIEKNYNLAVEECHVQNMAREYIKAYTNATKSAESFGEVPEIIPIYLVHRPSNDIPYATLEEELIGDFVKYSVKDGKEINLMRRDSEAGQKCCAFQHWVYAQTDGNLLVTDMQGVGMKLTDVGIATCRKGYKGFKGNCATSFIDQFKALHQCNRFCELLGLPSLQPKPKRTVAPPKPKAQPVPKKKTFGPVLKGKS</sequence>
<evidence type="ECO:0000256" key="3">
    <source>
        <dbReference type="ARBA" id="ARBA00022527"/>
    </source>
</evidence>
<dbReference type="Gene3D" id="2.60.40.10">
    <property type="entry name" value="Immunoglobulins"/>
    <property type="match status" value="1"/>
</dbReference>
<keyword evidence="7" id="KW-0393">Immunoglobulin domain</keyword>
<dbReference type="OrthoDB" id="301415at2759"/>
<dbReference type="PROSITE" id="PS51158">
    <property type="entry name" value="ALPHA_KINASE"/>
    <property type="match status" value="1"/>
</dbReference>
<feature type="region of interest" description="Disordered" evidence="10">
    <location>
        <begin position="986"/>
        <end position="1011"/>
    </location>
</feature>
<keyword evidence="5" id="KW-0418">Kinase</keyword>
<feature type="region of interest" description="Disordered" evidence="10">
    <location>
        <begin position="1060"/>
        <end position="1117"/>
    </location>
</feature>
<keyword evidence="4" id="KW-0808">Transferase</keyword>
<dbReference type="InterPro" id="IPR004166">
    <property type="entry name" value="a-kinase_dom"/>
</dbReference>
<dbReference type="PROSITE" id="PS50835">
    <property type="entry name" value="IG_LIKE"/>
    <property type="match status" value="1"/>
</dbReference>
<feature type="compositionally biased region" description="Basic residues" evidence="10">
    <location>
        <begin position="1138"/>
        <end position="1147"/>
    </location>
</feature>
<evidence type="ECO:0000256" key="8">
    <source>
        <dbReference type="ARBA" id="ARBA00047899"/>
    </source>
</evidence>
<comment type="catalytic activity">
    <reaction evidence="8">
        <text>L-threonyl-[protein] + ATP = O-phospho-L-threonyl-[protein] + ADP + H(+)</text>
        <dbReference type="Rhea" id="RHEA:46608"/>
        <dbReference type="Rhea" id="RHEA-COMP:11060"/>
        <dbReference type="Rhea" id="RHEA-COMP:11605"/>
        <dbReference type="ChEBI" id="CHEBI:15378"/>
        <dbReference type="ChEBI" id="CHEBI:30013"/>
        <dbReference type="ChEBI" id="CHEBI:30616"/>
        <dbReference type="ChEBI" id="CHEBI:61977"/>
        <dbReference type="ChEBI" id="CHEBI:456216"/>
        <dbReference type="EC" id="2.7.11.1"/>
    </reaction>
</comment>
<evidence type="ECO:0000256" key="10">
    <source>
        <dbReference type="SAM" id="MobiDB-lite"/>
    </source>
</evidence>
<dbReference type="PANTHER" id="PTHR47091:SF2">
    <property type="entry name" value="ALPHA-PROTEIN KINASE 2"/>
    <property type="match status" value="1"/>
</dbReference>
<evidence type="ECO:0000256" key="9">
    <source>
        <dbReference type="ARBA" id="ARBA00048679"/>
    </source>
</evidence>
<evidence type="ECO:0000256" key="4">
    <source>
        <dbReference type="ARBA" id="ARBA00022679"/>
    </source>
</evidence>
<dbReference type="InterPro" id="IPR007110">
    <property type="entry name" value="Ig-like_dom"/>
</dbReference>
<dbReference type="GO" id="GO:0004674">
    <property type="term" value="F:protein serine/threonine kinase activity"/>
    <property type="evidence" value="ECO:0007669"/>
    <property type="project" value="UniProtKB-KW"/>
</dbReference>
<keyword evidence="14" id="KW-1185">Reference proteome</keyword>
<feature type="region of interest" description="Disordered" evidence="10">
    <location>
        <begin position="1656"/>
        <end position="1687"/>
    </location>
</feature>
<name>A0A3B4D0Z4_PYGNA</name>
<evidence type="ECO:0000313" key="13">
    <source>
        <dbReference type="Ensembl" id="ENSPNAP00000017265.2"/>
    </source>
</evidence>
<feature type="domain" description="Ig-like" evidence="11">
    <location>
        <begin position="1296"/>
        <end position="1380"/>
    </location>
</feature>
<evidence type="ECO:0000256" key="2">
    <source>
        <dbReference type="ARBA" id="ARBA00012513"/>
    </source>
</evidence>
<dbReference type="Gene3D" id="3.20.200.10">
    <property type="entry name" value="MHCK/EF2 kinase"/>
    <property type="match status" value="1"/>
</dbReference>
<organism evidence="13 14">
    <name type="scientific">Pygocentrus nattereri</name>
    <name type="common">Red-bellied piranha</name>
    <dbReference type="NCBI Taxonomy" id="42514"/>
    <lineage>
        <taxon>Eukaryota</taxon>
        <taxon>Metazoa</taxon>
        <taxon>Chordata</taxon>
        <taxon>Craniata</taxon>
        <taxon>Vertebrata</taxon>
        <taxon>Euteleostomi</taxon>
        <taxon>Actinopterygii</taxon>
        <taxon>Neopterygii</taxon>
        <taxon>Teleostei</taxon>
        <taxon>Ostariophysi</taxon>
        <taxon>Characiformes</taxon>
        <taxon>Characoidei</taxon>
        <taxon>Pygocentrus</taxon>
    </lineage>
</organism>
<dbReference type="Ensembl" id="ENSPNAT00000025989.2">
    <property type="protein sequence ID" value="ENSPNAP00000017265.2"/>
    <property type="gene ID" value="ENSPNAG00000023480.2"/>
</dbReference>
<reference evidence="13" key="2">
    <citation type="submission" date="2025-08" db="UniProtKB">
        <authorList>
            <consortium name="Ensembl"/>
        </authorList>
    </citation>
    <scope>IDENTIFICATION</scope>
</reference>
<feature type="compositionally biased region" description="Polar residues" evidence="10">
    <location>
        <begin position="803"/>
        <end position="819"/>
    </location>
</feature>
<evidence type="ECO:0000259" key="12">
    <source>
        <dbReference type="PROSITE" id="PS51158"/>
    </source>
</evidence>
<proteinExistence type="inferred from homology"/>
<comment type="catalytic activity">
    <reaction evidence="9">
        <text>L-seryl-[protein] + ATP = O-phospho-L-seryl-[protein] + ADP + H(+)</text>
        <dbReference type="Rhea" id="RHEA:17989"/>
        <dbReference type="Rhea" id="RHEA-COMP:9863"/>
        <dbReference type="Rhea" id="RHEA-COMP:11604"/>
        <dbReference type="ChEBI" id="CHEBI:15378"/>
        <dbReference type="ChEBI" id="CHEBI:29999"/>
        <dbReference type="ChEBI" id="CHEBI:30616"/>
        <dbReference type="ChEBI" id="CHEBI:83421"/>
        <dbReference type="ChEBI" id="CHEBI:456216"/>
        <dbReference type="EC" id="2.7.11.1"/>
    </reaction>
</comment>
<evidence type="ECO:0000259" key="11">
    <source>
        <dbReference type="PROSITE" id="PS50835"/>
    </source>
</evidence>
<evidence type="ECO:0000256" key="1">
    <source>
        <dbReference type="ARBA" id="ARBA00008651"/>
    </source>
</evidence>
<dbReference type="EC" id="2.7.11.1" evidence="2"/>
<dbReference type="InterPro" id="IPR013783">
    <property type="entry name" value="Ig-like_fold"/>
</dbReference>